<evidence type="ECO:0000313" key="3">
    <source>
        <dbReference type="Proteomes" id="UP000710849"/>
    </source>
</evidence>
<protein>
    <submittedName>
        <fullName evidence="2">Uncharacterized protein</fullName>
    </submittedName>
</protein>
<comment type="caution">
    <text evidence="2">The sequence shown here is derived from an EMBL/GenBank/DDBJ whole genome shotgun (WGS) entry which is preliminary data.</text>
</comment>
<dbReference type="Proteomes" id="UP000710849">
    <property type="component" value="Unassembled WGS sequence"/>
</dbReference>
<keyword evidence="1" id="KW-1133">Transmembrane helix</keyword>
<organism evidence="2 3">
    <name type="scientific">Botrytis byssoidea</name>
    <dbReference type="NCBI Taxonomy" id="139641"/>
    <lineage>
        <taxon>Eukaryota</taxon>
        <taxon>Fungi</taxon>
        <taxon>Dikarya</taxon>
        <taxon>Ascomycota</taxon>
        <taxon>Pezizomycotina</taxon>
        <taxon>Leotiomycetes</taxon>
        <taxon>Helotiales</taxon>
        <taxon>Sclerotiniaceae</taxon>
        <taxon>Botrytis</taxon>
    </lineage>
</organism>
<keyword evidence="1" id="KW-0812">Transmembrane</keyword>
<keyword evidence="1" id="KW-0472">Membrane</keyword>
<dbReference type="GeneID" id="62152827"/>
<dbReference type="AlphaFoldDB" id="A0A9P5LZX6"/>
<evidence type="ECO:0000256" key="1">
    <source>
        <dbReference type="SAM" id="Phobius"/>
    </source>
</evidence>
<evidence type="ECO:0000313" key="2">
    <source>
        <dbReference type="EMBL" id="KAF7931030.1"/>
    </source>
</evidence>
<keyword evidence="3" id="KW-1185">Reference proteome</keyword>
<reference evidence="2 3" key="1">
    <citation type="journal article" date="2020" name="Genome Biol. Evol.">
        <title>Comparative genomics of Sclerotiniaceae.</title>
        <authorList>
            <person name="Valero Jimenez C.A."/>
            <person name="Steentjes M."/>
            <person name="Scholten O.E."/>
            <person name="Van Kan J.A.L."/>
        </authorList>
    </citation>
    <scope>NUCLEOTIDE SEQUENCE [LARGE SCALE GENOMIC DNA]</scope>
    <source>
        <strain evidence="2 3">MUCL 94</strain>
    </source>
</reference>
<gene>
    <name evidence="2" type="ORF">EAE97_009239</name>
</gene>
<sequence>MSYSSEAYDCCFNGNLLETCQYCGGSPREPPCPTCRGTGISHRPCPYHSSSASYYSNNLQTKSGMAELSDNWAPDVLRVRNRGRILSLLGFGVDFFLMTLVSNELAIHPLARPQRGEWSTLS</sequence>
<dbReference type="EMBL" id="RCSW01000021">
    <property type="protein sequence ID" value="KAF7931030.1"/>
    <property type="molecule type" value="Genomic_DNA"/>
</dbReference>
<feature type="transmembrane region" description="Helical" evidence="1">
    <location>
        <begin position="85"/>
        <end position="102"/>
    </location>
</feature>
<dbReference type="RefSeq" id="XP_038729310.1">
    <property type="nucleotide sequence ID" value="XM_038879754.1"/>
</dbReference>
<name>A0A9P5LZX6_9HELO</name>
<proteinExistence type="predicted"/>
<accession>A0A9P5LZX6</accession>